<dbReference type="STRING" id="225359.A0A2S4PU60"/>
<feature type="region of interest" description="Disordered" evidence="1">
    <location>
        <begin position="43"/>
        <end position="183"/>
    </location>
</feature>
<feature type="compositionally biased region" description="Polar residues" evidence="1">
    <location>
        <begin position="94"/>
        <end position="111"/>
    </location>
</feature>
<dbReference type="SMART" id="SM01406">
    <property type="entry name" value="PAPA-1"/>
    <property type="match status" value="1"/>
</dbReference>
<evidence type="ECO:0000313" key="4">
    <source>
        <dbReference type="Proteomes" id="UP000237438"/>
    </source>
</evidence>
<keyword evidence="4" id="KW-1185">Reference proteome</keyword>
<dbReference type="AlphaFoldDB" id="A0A2S4PU60"/>
<dbReference type="Proteomes" id="UP000237438">
    <property type="component" value="Unassembled WGS sequence"/>
</dbReference>
<dbReference type="InterPro" id="IPR006880">
    <property type="entry name" value="INO80B_C"/>
</dbReference>
<evidence type="ECO:0000313" key="3">
    <source>
        <dbReference type="EMBL" id="POS85588.1"/>
    </source>
</evidence>
<feature type="region of interest" description="Disordered" evidence="1">
    <location>
        <begin position="218"/>
        <end position="257"/>
    </location>
</feature>
<name>A0A2S4PU60_9PEZI</name>
<dbReference type="PANTHER" id="PTHR21561">
    <property type="entry name" value="INO80 COMPLEX SUBUNIT B"/>
    <property type="match status" value="1"/>
</dbReference>
<reference evidence="3 4" key="1">
    <citation type="submission" date="2017-10" db="EMBL/GenBank/DDBJ databases">
        <title>Development of genomic resources for the powdery mildew, Erysiphe pulchra.</title>
        <authorList>
            <person name="Wadl P.A."/>
            <person name="Mack B.M."/>
            <person name="Moore G."/>
            <person name="Beltz S.B."/>
        </authorList>
    </citation>
    <scope>NUCLEOTIDE SEQUENCE [LARGE SCALE GENOMIC DNA]</scope>
    <source>
        <strain evidence="3">Cflorida</strain>
    </source>
</reference>
<dbReference type="GO" id="GO:0031011">
    <property type="term" value="C:Ino80 complex"/>
    <property type="evidence" value="ECO:0007669"/>
    <property type="project" value="InterPro"/>
</dbReference>
<organism evidence="3 4">
    <name type="scientific">Erysiphe pulchra</name>
    <dbReference type="NCBI Taxonomy" id="225359"/>
    <lineage>
        <taxon>Eukaryota</taxon>
        <taxon>Fungi</taxon>
        <taxon>Dikarya</taxon>
        <taxon>Ascomycota</taxon>
        <taxon>Pezizomycotina</taxon>
        <taxon>Leotiomycetes</taxon>
        <taxon>Erysiphales</taxon>
        <taxon>Erysiphaceae</taxon>
        <taxon>Erysiphe</taxon>
    </lineage>
</organism>
<protein>
    <recommendedName>
        <fullName evidence="2">INO80 complex subunit B-like conserved region domain-containing protein</fullName>
    </recommendedName>
</protein>
<evidence type="ECO:0000256" key="1">
    <source>
        <dbReference type="SAM" id="MobiDB-lite"/>
    </source>
</evidence>
<feature type="domain" description="INO80 complex subunit B-like conserved region" evidence="2">
    <location>
        <begin position="214"/>
        <end position="300"/>
    </location>
</feature>
<dbReference type="PANTHER" id="PTHR21561:SF12">
    <property type="entry name" value="INO80 COMPLEX SUBUNIT B"/>
    <property type="match status" value="1"/>
</dbReference>
<feature type="non-terminal residue" evidence="3">
    <location>
        <position position="304"/>
    </location>
</feature>
<dbReference type="EMBL" id="PEDP01000555">
    <property type="protein sequence ID" value="POS85588.1"/>
    <property type="molecule type" value="Genomic_DNA"/>
</dbReference>
<sequence length="304" mass="34704">MVTKMTIWPEDISLRRSLRLKRLITISADDLVKSEVLDVKRSRPLKKSYVIEGESDIDSENPDPGDDDDMEEDEDAEGDIDETPLPPKHKIIGTKQTNRTKLMSKNVASSSQKHKQDRQDASDDDELSDLESDLAEDGEQTTQVDDGEENELIVEEENEDVDSDDEPVDGSQISAPDLNKLTRRQRARFDDGYSGHLMALPDEVQVKKHLTAEEHAMRRAEMARRRKNLSEKRNEEEKLETINKLLKKQAPKTNTRRRELNVAIVGVDTPDDTESQKPNPMFVRWVSNKHGNRIGVPEEWIDSP</sequence>
<feature type="compositionally biased region" description="Acidic residues" evidence="1">
    <location>
        <begin position="122"/>
        <end position="168"/>
    </location>
</feature>
<accession>A0A2S4PU60</accession>
<feature type="compositionally biased region" description="Basic and acidic residues" evidence="1">
    <location>
        <begin position="218"/>
        <end position="241"/>
    </location>
</feature>
<feature type="compositionally biased region" description="Acidic residues" evidence="1">
    <location>
        <begin position="53"/>
        <end position="82"/>
    </location>
</feature>
<evidence type="ECO:0000259" key="2">
    <source>
        <dbReference type="SMART" id="SM01406"/>
    </source>
</evidence>
<dbReference type="GO" id="GO:0006338">
    <property type="term" value="P:chromatin remodeling"/>
    <property type="evidence" value="ECO:0007669"/>
    <property type="project" value="InterPro"/>
</dbReference>
<dbReference type="OrthoDB" id="2021186at2759"/>
<proteinExistence type="predicted"/>
<dbReference type="InterPro" id="IPR029523">
    <property type="entry name" value="INO80B/Ies2"/>
</dbReference>
<comment type="caution">
    <text evidence="3">The sequence shown here is derived from an EMBL/GenBank/DDBJ whole genome shotgun (WGS) entry which is preliminary data.</text>
</comment>
<dbReference type="Pfam" id="PF04795">
    <property type="entry name" value="PAPA-1"/>
    <property type="match status" value="1"/>
</dbReference>
<gene>
    <name evidence="3" type="ORF">EPUL_002473</name>
</gene>